<dbReference type="UniPathway" id="UPA00219"/>
<evidence type="ECO:0000256" key="5">
    <source>
        <dbReference type="ARBA" id="ARBA00023235"/>
    </source>
</evidence>
<evidence type="ECO:0000313" key="9">
    <source>
        <dbReference type="Proteomes" id="UP000186364"/>
    </source>
</evidence>
<proteinExistence type="inferred from homology"/>
<protein>
    <recommendedName>
        <fullName evidence="2 7">Glutamate racemase</fullName>
        <ecNumber evidence="2 7">5.1.1.3</ecNumber>
    </recommendedName>
</protein>
<organism evidence="8 9">
    <name type="scientific">Xaviernesmea oryzae</name>
    <dbReference type="NCBI Taxonomy" id="464029"/>
    <lineage>
        <taxon>Bacteria</taxon>
        <taxon>Pseudomonadati</taxon>
        <taxon>Pseudomonadota</taxon>
        <taxon>Alphaproteobacteria</taxon>
        <taxon>Hyphomicrobiales</taxon>
        <taxon>Rhizobiaceae</taxon>
        <taxon>Rhizobium/Agrobacterium group</taxon>
        <taxon>Xaviernesmea</taxon>
    </lineage>
</organism>
<dbReference type="PANTHER" id="PTHR21198">
    <property type="entry name" value="GLUTAMATE RACEMASE"/>
    <property type="match status" value="1"/>
</dbReference>
<feature type="active site" description="Proton donor/acceptor" evidence="7">
    <location>
        <position position="198"/>
    </location>
</feature>
<feature type="binding site" evidence="7">
    <location>
        <begin position="199"/>
        <end position="200"/>
    </location>
    <ligand>
        <name>substrate</name>
    </ligand>
</feature>
<dbReference type="GO" id="GO:0008881">
    <property type="term" value="F:glutamate racemase activity"/>
    <property type="evidence" value="ECO:0007669"/>
    <property type="project" value="UniProtKB-UniRule"/>
</dbReference>
<dbReference type="EMBL" id="MKIP01000043">
    <property type="protein sequence ID" value="OLP59935.1"/>
    <property type="molecule type" value="Genomic_DNA"/>
</dbReference>
<dbReference type="Pfam" id="PF01177">
    <property type="entry name" value="Asp_Glu_race"/>
    <property type="match status" value="1"/>
</dbReference>
<dbReference type="InterPro" id="IPR015942">
    <property type="entry name" value="Asp/Glu/hydantoin_racemase"/>
</dbReference>
<dbReference type="NCBIfam" id="TIGR00067">
    <property type="entry name" value="glut_race"/>
    <property type="match status" value="1"/>
</dbReference>
<dbReference type="PANTHER" id="PTHR21198:SF2">
    <property type="entry name" value="GLUTAMATE RACEMASE"/>
    <property type="match status" value="1"/>
</dbReference>
<evidence type="ECO:0000256" key="4">
    <source>
        <dbReference type="ARBA" id="ARBA00022984"/>
    </source>
</evidence>
<dbReference type="Proteomes" id="UP000186364">
    <property type="component" value="Unassembled WGS sequence"/>
</dbReference>
<comment type="function">
    <text evidence="7">Provides the (R)-glutamate required for cell wall biosynthesis.</text>
</comment>
<feature type="active site" description="Proton donor/acceptor" evidence="7">
    <location>
        <position position="83"/>
    </location>
</feature>
<evidence type="ECO:0000313" key="8">
    <source>
        <dbReference type="EMBL" id="OLP59935.1"/>
    </source>
</evidence>
<evidence type="ECO:0000256" key="6">
    <source>
        <dbReference type="ARBA" id="ARBA00023316"/>
    </source>
</evidence>
<dbReference type="PROSITE" id="PS00924">
    <property type="entry name" value="ASP_GLU_RACEMASE_2"/>
    <property type="match status" value="1"/>
</dbReference>
<dbReference type="HAMAP" id="MF_00258">
    <property type="entry name" value="Glu_racemase"/>
    <property type="match status" value="1"/>
</dbReference>
<feature type="binding site" evidence="7">
    <location>
        <begin position="19"/>
        <end position="20"/>
    </location>
    <ligand>
        <name>substrate</name>
    </ligand>
</feature>
<comment type="catalytic activity">
    <reaction evidence="1 7">
        <text>L-glutamate = D-glutamate</text>
        <dbReference type="Rhea" id="RHEA:12813"/>
        <dbReference type="ChEBI" id="CHEBI:29985"/>
        <dbReference type="ChEBI" id="CHEBI:29986"/>
        <dbReference type="EC" id="5.1.1.3"/>
    </reaction>
</comment>
<dbReference type="InterPro" id="IPR001920">
    <property type="entry name" value="Asp/Glu_race"/>
</dbReference>
<evidence type="ECO:0000256" key="1">
    <source>
        <dbReference type="ARBA" id="ARBA00001602"/>
    </source>
</evidence>
<comment type="similarity">
    <text evidence="7">Belongs to the aspartate/glutamate racemases family.</text>
</comment>
<keyword evidence="9" id="KW-1185">Reference proteome</keyword>
<keyword evidence="3 7" id="KW-0133">Cell shape</keyword>
<feature type="binding site" evidence="7">
    <location>
        <begin position="84"/>
        <end position="85"/>
    </location>
    <ligand>
        <name>substrate</name>
    </ligand>
</feature>
<evidence type="ECO:0000256" key="2">
    <source>
        <dbReference type="ARBA" id="ARBA00013090"/>
    </source>
</evidence>
<sequence>MNDAGSAPSDSAQPVLIFDSGIGGLTVLREARVLIPERAFIYVADDAGFPYGDWPEQALTERLLALFADLIDRFRPEVCVIACNTAFTLAGAALRVAFPRMRFVGTVPAIKPAAERTRSGLVSVLATPGTVQRAYTRDLIQSFASRCIVNLVGSPQLARMAEAYMRGETLDDAAVLAEIAPCFTVRDGARTDIVVLACTHYPFLANLFRRLAPWPVDWLDPAEAIARQARRLVPSLSDAQADHGEDRGLFTSGTPDFAARRLMQGFGLRLDGGGTNGLSAQGAQQRDAILSPV</sequence>
<dbReference type="InterPro" id="IPR004391">
    <property type="entry name" value="Glu_race"/>
</dbReference>
<evidence type="ECO:0000256" key="7">
    <source>
        <dbReference type="HAMAP-Rule" id="MF_00258"/>
    </source>
</evidence>
<reference evidence="8 9" key="1">
    <citation type="submission" date="2016-09" db="EMBL/GenBank/DDBJ databases">
        <title>Rhizobium sp. nov., a novel species isolated from the rice rhizosphere.</title>
        <authorList>
            <person name="Zhao J."/>
            <person name="Zhang X."/>
        </authorList>
    </citation>
    <scope>NUCLEOTIDE SEQUENCE [LARGE SCALE GENOMIC DNA]</scope>
    <source>
        <strain evidence="8 9">1.7048</strain>
    </source>
</reference>
<dbReference type="InterPro" id="IPR033134">
    <property type="entry name" value="Asp/Glu_racemase_AS_2"/>
</dbReference>
<evidence type="ECO:0000256" key="3">
    <source>
        <dbReference type="ARBA" id="ARBA00022960"/>
    </source>
</evidence>
<keyword evidence="4 7" id="KW-0573">Peptidoglycan synthesis</keyword>
<dbReference type="GO" id="GO:0008360">
    <property type="term" value="P:regulation of cell shape"/>
    <property type="evidence" value="ECO:0007669"/>
    <property type="project" value="UniProtKB-KW"/>
</dbReference>
<dbReference type="AlphaFoldDB" id="A0A1Q9AWY1"/>
<keyword evidence="6 7" id="KW-0961">Cell wall biogenesis/degradation</keyword>
<gene>
    <name evidence="7" type="primary">murI</name>
    <name evidence="8" type="ORF">BJF93_10080</name>
</gene>
<dbReference type="OrthoDB" id="9801055at2"/>
<keyword evidence="5 7" id="KW-0413">Isomerase</keyword>
<comment type="caution">
    <text evidence="8">The sequence shown here is derived from an EMBL/GenBank/DDBJ whole genome shotgun (WGS) entry which is preliminary data.</text>
</comment>
<dbReference type="GO" id="GO:0009252">
    <property type="term" value="P:peptidoglycan biosynthetic process"/>
    <property type="evidence" value="ECO:0007669"/>
    <property type="project" value="UniProtKB-UniRule"/>
</dbReference>
<dbReference type="SUPFAM" id="SSF53681">
    <property type="entry name" value="Aspartate/glutamate racemase"/>
    <property type="match status" value="2"/>
</dbReference>
<dbReference type="EC" id="5.1.1.3" evidence="2 7"/>
<dbReference type="RefSeq" id="WP_075627697.1">
    <property type="nucleotide sequence ID" value="NZ_FOAM01000002.1"/>
</dbReference>
<name>A0A1Q9AWY1_9HYPH</name>
<dbReference type="GO" id="GO:0071555">
    <property type="term" value="P:cell wall organization"/>
    <property type="evidence" value="ECO:0007669"/>
    <property type="project" value="UniProtKB-KW"/>
</dbReference>
<comment type="pathway">
    <text evidence="7">Cell wall biogenesis; peptidoglycan biosynthesis.</text>
</comment>
<accession>A0A1Q9AWY1</accession>
<dbReference type="Gene3D" id="3.40.50.1860">
    <property type="match status" value="2"/>
</dbReference>
<feature type="binding site" evidence="7">
    <location>
        <begin position="51"/>
        <end position="52"/>
    </location>
    <ligand>
        <name>substrate</name>
    </ligand>
</feature>